<sequence length="306" mass="35303">MTKDKHTDLIRAKAHDLGFSFVGIAKAEKMDEESQRLEDWLNKNHHGGMAYMANHFELRTDPTKLVSGAKSVISLMYNYHTDLKPLESSYKISTYAYGRDYHKVVRKKMKQLLAFIREEIGEIDGRAFVDSAPVLERDWAKRSGMGWIGKNTLLINPKVGSYYFLSEIISDLDLVSDEPIKDYCGTCTKCIDACPTDAISENGYVVDGSKCISYLTIELKENIPLQFKDQMEDWIFGCDICQEVCPWNRFAERHNESEFEPKAELLEMTKTDWQEITEEVFNHLFEGTPVKRTKYEGLRRNINFSS</sequence>
<keyword evidence="4 9" id="KW-0479">Metal-binding</keyword>
<dbReference type="GO" id="GO:0008616">
    <property type="term" value="P:tRNA queuosine(34) biosynthetic process"/>
    <property type="evidence" value="ECO:0007669"/>
    <property type="project" value="UniProtKB-UniRule"/>
</dbReference>
<evidence type="ECO:0000256" key="6">
    <source>
        <dbReference type="ARBA" id="ARBA00023002"/>
    </source>
</evidence>
<dbReference type="InterPro" id="IPR004453">
    <property type="entry name" value="QueG"/>
</dbReference>
<feature type="binding site" evidence="9">
    <location>
        <position position="241"/>
    </location>
    <ligand>
        <name>[4Fe-4S] cluster</name>
        <dbReference type="ChEBI" id="CHEBI:49883"/>
        <label>2</label>
    </ligand>
</feature>
<dbReference type="Pfam" id="PF13484">
    <property type="entry name" value="Fer4_16"/>
    <property type="match status" value="1"/>
</dbReference>
<comment type="cofactor">
    <cofactor evidence="9">
        <name>[4Fe-4S] cluster</name>
        <dbReference type="ChEBI" id="CHEBI:49883"/>
    </cofactor>
    <text evidence="9">Binds 2 [4Fe-4S] clusters per monomer.</text>
</comment>
<dbReference type="GO" id="GO:0046872">
    <property type="term" value="F:metal ion binding"/>
    <property type="evidence" value="ECO:0007669"/>
    <property type="project" value="UniProtKB-KW"/>
</dbReference>
<dbReference type="GO" id="GO:0051539">
    <property type="term" value="F:4 iron, 4 sulfur cluster binding"/>
    <property type="evidence" value="ECO:0007669"/>
    <property type="project" value="UniProtKB-KW"/>
</dbReference>
<comment type="subunit">
    <text evidence="9">Monomer.</text>
</comment>
<feature type="binding site" evidence="9">
    <location>
        <position position="151"/>
    </location>
    <ligand>
        <name>cob(II)alamin</name>
        <dbReference type="ChEBI" id="CHEBI:16304"/>
    </ligand>
</feature>
<evidence type="ECO:0000313" key="12">
    <source>
        <dbReference type="Proteomes" id="UP001156666"/>
    </source>
</evidence>
<dbReference type="SUPFAM" id="SSF46548">
    <property type="entry name" value="alpha-helical ferredoxin"/>
    <property type="match status" value="1"/>
</dbReference>
<evidence type="ECO:0000256" key="5">
    <source>
        <dbReference type="ARBA" id="ARBA00022785"/>
    </source>
</evidence>
<dbReference type="Pfam" id="PF08331">
    <property type="entry name" value="QueG_DUF1730"/>
    <property type="match status" value="1"/>
</dbReference>
<reference evidence="11" key="1">
    <citation type="journal article" date="2014" name="Int. J. Syst. Evol. Microbiol.">
        <title>Complete genome sequence of Corynebacterium casei LMG S-19264T (=DSM 44701T), isolated from a smear-ripened cheese.</title>
        <authorList>
            <consortium name="US DOE Joint Genome Institute (JGI-PGF)"/>
            <person name="Walter F."/>
            <person name="Albersmeier A."/>
            <person name="Kalinowski J."/>
            <person name="Ruckert C."/>
        </authorList>
    </citation>
    <scope>NUCLEOTIDE SEQUENCE</scope>
    <source>
        <strain evidence="11">NBRC 108769</strain>
    </source>
</reference>
<feature type="binding site" evidence="9">
    <location>
        <position position="194"/>
    </location>
    <ligand>
        <name>[4Fe-4S] cluster</name>
        <dbReference type="ChEBI" id="CHEBI:49883"/>
        <label>2</label>
    </ligand>
</feature>
<feature type="binding site" evidence="9">
    <location>
        <position position="130"/>
    </location>
    <ligand>
        <name>cob(II)alamin</name>
        <dbReference type="ChEBI" id="CHEBI:16304"/>
    </ligand>
</feature>
<feature type="binding site" evidence="9">
    <location>
        <position position="187"/>
    </location>
    <ligand>
        <name>[4Fe-4S] cluster</name>
        <dbReference type="ChEBI" id="CHEBI:49883"/>
        <label>1</label>
    </ligand>
</feature>
<feature type="binding site" evidence="9">
    <location>
        <position position="220"/>
    </location>
    <ligand>
        <name>tRNA</name>
        <dbReference type="ChEBI" id="CHEBI:17843"/>
    </ligand>
</feature>
<feature type="binding site" evidence="9">
    <location>
        <position position="190"/>
    </location>
    <ligand>
        <name>[4Fe-4S] cluster</name>
        <dbReference type="ChEBI" id="CHEBI:49883"/>
        <label>1</label>
    </ligand>
</feature>
<proteinExistence type="inferred from homology"/>
<evidence type="ECO:0000256" key="8">
    <source>
        <dbReference type="ARBA" id="ARBA00023014"/>
    </source>
</evidence>
<dbReference type="Proteomes" id="UP001156666">
    <property type="component" value="Unassembled WGS sequence"/>
</dbReference>
<reference evidence="11" key="2">
    <citation type="submission" date="2023-01" db="EMBL/GenBank/DDBJ databases">
        <title>Draft genome sequence of Portibacter lacus strain NBRC 108769.</title>
        <authorList>
            <person name="Sun Q."/>
            <person name="Mori K."/>
        </authorList>
    </citation>
    <scope>NUCLEOTIDE SEQUENCE</scope>
    <source>
        <strain evidence="11">NBRC 108769</strain>
    </source>
</reference>
<feature type="binding site" evidence="9">
    <location>
        <position position="154"/>
    </location>
    <ligand>
        <name>cob(II)alamin</name>
        <dbReference type="ChEBI" id="CHEBI:16304"/>
    </ligand>
</feature>
<accession>A0AA37STL5</accession>
<dbReference type="InterPro" id="IPR017896">
    <property type="entry name" value="4Fe4S_Fe-S-bd"/>
</dbReference>
<dbReference type="Gene3D" id="3.30.70.20">
    <property type="match status" value="1"/>
</dbReference>
<feature type="active site" description="Proton donor" evidence="9">
    <location>
        <position position="130"/>
    </location>
</feature>
<evidence type="ECO:0000256" key="4">
    <source>
        <dbReference type="ARBA" id="ARBA00022723"/>
    </source>
</evidence>
<comment type="catalytic activity">
    <reaction evidence="9">
        <text>epoxyqueuosine(34) in tRNA + AH2 = queuosine(34) in tRNA + A + H2O</text>
        <dbReference type="Rhea" id="RHEA:32159"/>
        <dbReference type="Rhea" id="RHEA-COMP:18571"/>
        <dbReference type="Rhea" id="RHEA-COMP:18582"/>
        <dbReference type="ChEBI" id="CHEBI:13193"/>
        <dbReference type="ChEBI" id="CHEBI:15377"/>
        <dbReference type="ChEBI" id="CHEBI:17499"/>
        <dbReference type="ChEBI" id="CHEBI:194431"/>
        <dbReference type="ChEBI" id="CHEBI:194443"/>
        <dbReference type="EC" id="1.17.99.6"/>
    </reaction>
</comment>
<keyword evidence="2 9" id="KW-0963">Cytoplasm</keyword>
<dbReference type="GO" id="GO:0031419">
    <property type="term" value="F:cobalamin binding"/>
    <property type="evidence" value="ECO:0007669"/>
    <property type="project" value="UniProtKB-KW"/>
</dbReference>
<keyword evidence="3 9" id="KW-0819">tRNA processing</keyword>
<dbReference type="GO" id="GO:0005737">
    <property type="term" value="C:cytoplasm"/>
    <property type="evidence" value="ECO:0007669"/>
    <property type="project" value="UniProtKB-SubCell"/>
</dbReference>
<evidence type="ECO:0000259" key="10">
    <source>
        <dbReference type="PROSITE" id="PS51379"/>
    </source>
</evidence>
<feature type="binding site" evidence="9">
    <location>
        <position position="184"/>
    </location>
    <ligand>
        <name>[4Fe-4S] cluster</name>
        <dbReference type="ChEBI" id="CHEBI:49883"/>
        <label>1</label>
    </ligand>
</feature>
<dbReference type="EC" id="1.17.99.6" evidence="9"/>
<organism evidence="11 12">
    <name type="scientific">Portibacter lacus</name>
    <dbReference type="NCBI Taxonomy" id="1099794"/>
    <lineage>
        <taxon>Bacteria</taxon>
        <taxon>Pseudomonadati</taxon>
        <taxon>Bacteroidota</taxon>
        <taxon>Saprospiria</taxon>
        <taxon>Saprospirales</taxon>
        <taxon>Haliscomenobacteraceae</taxon>
        <taxon>Portibacter</taxon>
    </lineage>
</organism>
<keyword evidence="12" id="KW-1185">Reference proteome</keyword>
<comment type="cofactor">
    <cofactor evidence="9">
        <name>cob(II)alamin</name>
        <dbReference type="ChEBI" id="CHEBI:16304"/>
    </cofactor>
</comment>
<dbReference type="EMBL" id="BSOH01000014">
    <property type="protein sequence ID" value="GLR17973.1"/>
    <property type="molecule type" value="Genomic_DNA"/>
</dbReference>
<evidence type="ECO:0000256" key="9">
    <source>
        <dbReference type="HAMAP-Rule" id="MF_00916"/>
    </source>
</evidence>
<gene>
    <name evidence="9 11" type="primary">queG</name>
    <name evidence="11" type="ORF">GCM10007940_25880</name>
</gene>
<dbReference type="InterPro" id="IPR017900">
    <property type="entry name" value="4Fe4S_Fe_S_CS"/>
</dbReference>
<feature type="binding site" evidence="9">
    <location>
        <position position="245"/>
    </location>
    <ligand>
        <name>[4Fe-4S] cluster</name>
        <dbReference type="ChEBI" id="CHEBI:49883"/>
        <label>1</label>
    </ligand>
</feature>
<protein>
    <recommendedName>
        <fullName evidence="9">Epoxyqueuosine reductase</fullName>
        <ecNumber evidence="9">1.17.99.6</ecNumber>
    </recommendedName>
    <alternativeName>
        <fullName evidence="9">Queuosine biosynthesis protein QueG</fullName>
    </alternativeName>
</protein>
<keyword evidence="9" id="KW-0170">Cobalt</keyword>
<dbReference type="PANTHER" id="PTHR30002">
    <property type="entry name" value="EPOXYQUEUOSINE REDUCTASE"/>
    <property type="match status" value="1"/>
</dbReference>
<keyword evidence="8 9" id="KW-0411">Iron-sulfur</keyword>
<feature type="binding site" evidence="9">
    <location>
        <position position="165"/>
    </location>
    <ligand>
        <name>cob(II)alamin</name>
        <dbReference type="ChEBI" id="CHEBI:16304"/>
    </ligand>
</feature>
<dbReference type="PROSITE" id="PS00198">
    <property type="entry name" value="4FE4S_FER_1"/>
    <property type="match status" value="1"/>
</dbReference>
<dbReference type="PANTHER" id="PTHR30002:SF4">
    <property type="entry name" value="EPOXYQUEUOSINE REDUCTASE"/>
    <property type="match status" value="1"/>
</dbReference>
<dbReference type="PROSITE" id="PS51379">
    <property type="entry name" value="4FE4S_FER_2"/>
    <property type="match status" value="1"/>
</dbReference>
<feature type="binding site" evidence="9">
    <location>
        <position position="213"/>
    </location>
    <ligand>
        <name>cob(II)alamin</name>
        <dbReference type="ChEBI" id="CHEBI:16304"/>
    </ligand>
</feature>
<feature type="binding site" evidence="9">
    <location>
        <position position="238"/>
    </location>
    <ligand>
        <name>[4Fe-4S] cluster</name>
        <dbReference type="ChEBI" id="CHEBI:49883"/>
        <label>2</label>
    </ligand>
</feature>
<dbReference type="RefSeq" id="WP_235291649.1">
    <property type="nucleotide sequence ID" value="NZ_BSOH01000014.1"/>
</dbReference>
<dbReference type="AlphaFoldDB" id="A0AA37STL5"/>
<comment type="pathway">
    <text evidence="9">tRNA modification; tRNA-queuosine biosynthesis.</text>
</comment>
<evidence type="ECO:0000313" key="11">
    <source>
        <dbReference type="EMBL" id="GLR17973.1"/>
    </source>
</evidence>
<dbReference type="GO" id="GO:0052693">
    <property type="term" value="F:epoxyqueuosine reductase activity"/>
    <property type="evidence" value="ECO:0007669"/>
    <property type="project" value="UniProtKB-UniRule"/>
</dbReference>
<keyword evidence="7 9" id="KW-0408">Iron</keyword>
<comment type="subcellular location">
    <subcellularLocation>
        <location evidence="9">Cytoplasm</location>
    </subcellularLocation>
</comment>
<comment type="function">
    <text evidence="9">Catalyzes the conversion of epoxyqueuosine (oQ) to queuosine (Q), which is a hypermodified base found in the wobble positions of tRNA(Asp), tRNA(Asn), tRNA(His) and tRNA(Tyr).</text>
</comment>
<name>A0AA37STL5_9BACT</name>
<keyword evidence="1 9" id="KW-0004">4Fe-4S</keyword>
<comment type="similarity">
    <text evidence="9">Belongs to the QueG family.</text>
</comment>
<keyword evidence="9" id="KW-0846">Cobalamin</keyword>
<keyword evidence="5 9" id="KW-0671">Queuosine biosynthesis</keyword>
<comment type="caution">
    <text evidence="9">Lacks conserved residue(s) required for the propagation of feature annotation.</text>
</comment>
<dbReference type="NCBIfam" id="TIGR00276">
    <property type="entry name" value="tRNA epoxyqueuosine(34) reductase QueG"/>
    <property type="match status" value="1"/>
</dbReference>
<feature type="binding site" evidence="9">
    <location>
        <position position="211"/>
    </location>
    <ligand>
        <name>[4Fe-4S] cluster</name>
        <dbReference type="ChEBI" id="CHEBI:49883"/>
        <label>2</label>
    </ligand>
</feature>
<feature type="domain" description="4Fe-4S ferredoxin-type" evidence="10">
    <location>
        <begin position="177"/>
        <end position="204"/>
    </location>
</feature>
<evidence type="ECO:0000256" key="7">
    <source>
        <dbReference type="ARBA" id="ARBA00023004"/>
    </source>
</evidence>
<comment type="caution">
    <text evidence="11">The sequence shown here is derived from an EMBL/GenBank/DDBJ whole genome shotgun (WGS) entry which is preliminary data.</text>
</comment>
<dbReference type="InterPro" id="IPR013542">
    <property type="entry name" value="QueG_DUF1730"/>
</dbReference>
<feature type="binding site" evidence="9">
    <location>
        <begin position="238"/>
        <end position="239"/>
    </location>
    <ligand>
        <name>cob(II)alamin</name>
        <dbReference type="ChEBI" id="CHEBI:16304"/>
    </ligand>
</feature>
<keyword evidence="6 9" id="KW-0560">Oxidoreductase</keyword>
<feature type="binding site" evidence="9">
    <location>
        <position position="59"/>
    </location>
    <ligand>
        <name>cob(II)alamin</name>
        <dbReference type="ChEBI" id="CHEBI:16304"/>
    </ligand>
</feature>
<evidence type="ECO:0000256" key="3">
    <source>
        <dbReference type="ARBA" id="ARBA00022694"/>
    </source>
</evidence>
<evidence type="ECO:0000256" key="1">
    <source>
        <dbReference type="ARBA" id="ARBA00022485"/>
    </source>
</evidence>
<evidence type="ECO:0000256" key="2">
    <source>
        <dbReference type="ARBA" id="ARBA00022490"/>
    </source>
</evidence>
<dbReference type="HAMAP" id="MF_00916">
    <property type="entry name" value="QueG"/>
    <property type="match status" value="1"/>
</dbReference>